<dbReference type="GO" id="GO:0006935">
    <property type="term" value="P:chemotaxis"/>
    <property type="evidence" value="ECO:0007669"/>
    <property type="project" value="UniProtKB-KW"/>
</dbReference>
<evidence type="ECO:0000256" key="4">
    <source>
        <dbReference type="ARBA" id="ARBA00022448"/>
    </source>
</evidence>
<evidence type="ECO:0000313" key="13">
    <source>
        <dbReference type="Proteomes" id="UP000184442"/>
    </source>
</evidence>
<gene>
    <name evidence="12" type="ORF">SAMN02745176_02261</name>
</gene>
<evidence type="ECO:0000256" key="6">
    <source>
        <dbReference type="ARBA" id="ARBA00022500"/>
    </source>
</evidence>
<keyword evidence="12" id="KW-0969">Cilium</keyword>
<keyword evidence="9" id="KW-0472">Membrane</keyword>
<evidence type="ECO:0000256" key="2">
    <source>
        <dbReference type="ARBA" id="ARBA00010004"/>
    </source>
</evidence>
<organism evidence="12 13">
    <name type="scientific">Lutispora thermophila DSM 19022</name>
    <dbReference type="NCBI Taxonomy" id="1122184"/>
    <lineage>
        <taxon>Bacteria</taxon>
        <taxon>Bacillati</taxon>
        <taxon>Bacillota</taxon>
        <taxon>Clostridia</taxon>
        <taxon>Lutisporales</taxon>
        <taxon>Lutisporaceae</taxon>
        <taxon>Lutispora</taxon>
    </lineage>
</organism>
<dbReference type="EMBL" id="FQZS01000014">
    <property type="protein sequence ID" value="SHJ05625.1"/>
    <property type="molecule type" value="Genomic_DNA"/>
</dbReference>
<evidence type="ECO:0000313" key="12">
    <source>
        <dbReference type="EMBL" id="SHJ05625.1"/>
    </source>
</evidence>
<evidence type="ECO:0000256" key="11">
    <source>
        <dbReference type="SAM" id="Coils"/>
    </source>
</evidence>
<evidence type="ECO:0000256" key="8">
    <source>
        <dbReference type="ARBA" id="ARBA00022927"/>
    </source>
</evidence>
<dbReference type="NCBIfam" id="TIGR02473">
    <property type="entry name" value="flagell_FliJ"/>
    <property type="match status" value="1"/>
</dbReference>
<keyword evidence="10" id="KW-1006">Bacterial flagellum protein export</keyword>
<dbReference type="GO" id="GO:0071973">
    <property type="term" value="P:bacterial-type flagellum-dependent cell motility"/>
    <property type="evidence" value="ECO:0007669"/>
    <property type="project" value="InterPro"/>
</dbReference>
<evidence type="ECO:0000256" key="3">
    <source>
        <dbReference type="ARBA" id="ARBA00020392"/>
    </source>
</evidence>
<keyword evidence="6" id="KW-0145">Chemotaxis</keyword>
<keyword evidence="7" id="KW-1005">Bacterial flagellum biogenesis</keyword>
<sequence length="146" mass="17771">MATYKFKFQKVLEYRQSLEDQKKNLFSLSMKKYLREKDELNDLYNSLKNCNNELYKLASNGTTIGELRDIYEEQIFYREGIKHKTNAVIKAEEEVKKNRQELVKAMQNRKTMERLKEIYYNEFQVDEQRKNEKNIEEIVSFKESRM</sequence>
<reference evidence="12 13" key="1">
    <citation type="submission" date="2016-11" db="EMBL/GenBank/DDBJ databases">
        <authorList>
            <person name="Jaros S."/>
            <person name="Januszkiewicz K."/>
            <person name="Wedrychowicz H."/>
        </authorList>
    </citation>
    <scope>NUCLEOTIDE SEQUENCE [LARGE SCALE GENOMIC DNA]</scope>
    <source>
        <strain evidence="12 13">DSM 19022</strain>
    </source>
</reference>
<keyword evidence="5" id="KW-1003">Cell membrane</keyword>
<comment type="similarity">
    <text evidence="2">Belongs to the FliJ family.</text>
</comment>
<evidence type="ECO:0000256" key="9">
    <source>
        <dbReference type="ARBA" id="ARBA00023136"/>
    </source>
</evidence>
<dbReference type="Pfam" id="PF02050">
    <property type="entry name" value="FliJ"/>
    <property type="match status" value="1"/>
</dbReference>
<dbReference type="RefSeq" id="WP_073026303.1">
    <property type="nucleotide sequence ID" value="NZ_FQZS01000014.1"/>
</dbReference>
<keyword evidence="13" id="KW-1185">Reference proteome</keyword>
<protein>
    <recommendedName>
        <fullName evidence="3">Flagellar FliJ protein</fullName>
    </recommendedName>
</protein>
<name>A0A1M6G6N1_9FIRM</name>
<comment type="subcellular location">
    <subcellularLocation>
        <location evidence="1">Cell membrane</location>
        <topology evidence="1">Peripheral membrane protein</topology>
        <orientation evidence="1">Cytoplasmic side</orientation>
    </subcellularLocation>
</comment>
<evidence type="ECO:0000256" key="10">
    <source>
        <dbReference type="ARBA" id="ARBA00023225"/>
    </source>
</evidence>
<feature type="coiled-coil region" evidence="11">
    <location>
        <begin position="81"/>
        <end position="115"/>
    </location>
</feature>
<keyword evidence="4" id="KW-0813">Transport</keyword>
<dbReference type="STRING" id="1122184.SAMN02745176_02261"/>
<evidence type="ECO:0000256" key="1">
    <source>
        <dbReference type="ARBA" id="ARBA00004413"/>
    </source>
</evidence>
<keyword evidence="12" id="KW-0282">Flagellum</keyword>
<dbReference type="GO" id="GO:0044781">
    <property type="term" value="P:bacterial-type flagellum organization"/>
    <property type="evidence" value="ECO:0007669"/>
    <property type="project" value="UniProtKB-KW"/>
</dbReference>
<dbReference type="Proteomes" id="UP000184442">
    <property type="component" value="Unassembled WGS sequence"/>
</dbReference>
<dbReference type="GO" id="GO:0005886">
    <property type="term" value="C:plasma membrane"/>
    <property type="evidence" value="ECO:0007669"/>
    <property type="project" value="UniProtKB-SubCell"/>
</dbReference>
<dbReference type="GO" id="GO:0015031">
    <property type="term" value="P:protein transport"/>
    <property type="evidence" value="ECO:0007669"/>
    <property type="project" value="UniProtKB-KW"/>
</dbReference>
<dbReference type="InterPro" id="IPR053716">
    <property type="entry name" value="Flag_assembly_chemotaxis_eff"/>
</dbReference>
<dbReference type="InterPro" id="IPR012823">
    <property type="entry name" value="Flagell_FliJ"/>
</dbReference>
<dbReference type="Gene3D" id="1.10.287.1700">
    <property type="match status" value="1"/>
</dbReference>
<proteinExistence type="inferred from homology"/>
<keyword evidence="12" id="KW-0966">Cell projection</keyword>
<evidence type="ECO:0000256" key="5">
    <source>
        <dbReference type="ARBA" id="ARBA00022475"/>
    </source>
</evidence>
<dbReference type="GO" id="GO:0009288">
    <property type="term" value="C:bacterial-type flagellum"/>
    <property type="evidence" value="ECO:0007669"/>
    <property type="project" value="InterPro"/>
</dbReference>
<dbReference type="AlphaFoldDB" id="A0A1M6G6N1"/>
<keyword evidence="8" id="KW-0653">Protein transport</keyword>
<evidence type="ECO:0000256" key="7">
    <source>
        <dbReference type="ARBA" id="ARBA00022795"/>
    </source>
</evidence>
<accession>A0A1M6G6N1</accession>
<keyword evidence="11" id="KW-0175">Coiled coil</keyword>